<proteinExistence type="predicted"/>
<sequence length="128" mass="14431">MNSETTSDSNKYLFTTTDCIGRNVSLKKATFSEKIIKDHPEMTLDIIKESVECAHLVTPDSQHDKRRIYYKIIEIPIEDRSNLTNIKVVVEETTNKDGEIVTAFLLGRMRGETSKGEIIYDAGSSSKS</sequence>
<dbReference type="EMBL" id="CAJHZY010000010">
    <property type="protein sequence ID" value="CAD7766746.1"/>
    <property type="molecule type" value="Genomic_DNA"/>
</dbReference>
<dbReference type="AlphaFoldDB" id="A0A811ZZD0"/>
<organism evidence="1 2">
    <name type="scientific">Candidatus Argoarchaeum ethanivorans</name>
    <dbReference type="NCBI Taxonomy" id="2608793"/>
    <lineage>
        <taxon>Archaea</taxon>
        <taxon>Methanobacteriati</taxon>
        <taxon>Methanobacteriota</taxon>
        <taxon>Stenosarchaea group</taxon>
        <taxon>Methanomicrobia</taxon>
        <taxon>Methanosarcinales</taxon>
        <taxon>Methanosarcinales incertae sedis</taxon>
        <taxon>GOM Arc I cluster</taxon>
        <taxon>Candidatus Argoarchaeum</taxon>
    </lineage>
</organism>
<comment type="caution">
    <text evidence="1">The sequence shown here is derived from an EMBL/GenBank/DDBJ whole genome shotgun (WGS) entry which is preliminary data.</text>
</comment>
<protein>
    <submittedName>
        <fullName evidence="1">Uncharacterized protein</fullName>
    </submittedName>
</protein>
<reference evidence="1" key="1">
    <citation type="submission" date="2020-12" db="EMBL/GenBank/DDBJ databases">
        <authorList>
            <person name="Hahn C.J."/>
            <person name="Laso-Perez R."/>
            <person name="Vulcano F."/>
            <person name="Vaziourakis K.-M."/>
            <person name="Stokke R."/>
            <person name="Steen I.H."/>
            <person name="Teske A."/>
            <person name="Boetius A."/>
            <person name="Liebeke M."/>
            <person name="Amann R."/>
            <person name="Knittel K."/>
        </authorList>
    </citation>
    <scope>NUCLEOTIDE SEQUENCE</scope>
    <source>
        <strain evidence="1">Gfbio:c6db26ca-90af-429b-aeed-0e3e8aed0b5e:GoM-Arc1_AMV-AAA_792_C10</strain>
    </source>
</reference>
<gene>
    <name evidence="1" type="ORF">DNFNHJIP_00145</name>
</gene>
<dbReference type="Proteomes" id="UP000614580">
    <property type="component" value="Unassembled WGS sequence"/>
</dbReference>
<evidence type="ECO:0000313" key="1">
    <source>
        <dbReference type="EMBL" id="CAD7766746.1"/>
    </source>
</evidence>
<name>A0A811ZZD0_9EURY</name>
<evidence type="ECO:0000313" key="2">
    <source>
        <dbReference type="Proteomes" id="UP000614580"/>
    </source>
</evidence>
<accession>A0A811ZZD0</accession>